<reference evidence="2" key="1">
    <citation type="journal article" date="2020" name="Mol. Plant Microbe">
        <title>Rhizobial microsymbionts of the narrowly endemic Oxytropis species growing in Kamchatka are characterized by significant genetic diversity and possess a set of genes that are associated with T3SS and T6SS secretion systems and can affect the development of symbiosis.</title>
        <authorList>
            <person name="Safronova V."/>
            <person name="Guro P."/>
            <person name="Sazanova A."/>
            <person name="Kuznetsova I."/>
            <person name="Belimov A."/>
            <person name="Yakubov V."/>
            <person name="Chirak E."/>
            <person name="Afonin A."/>
            <person name="Gogolev Y."/>
            <person name="Andronov E."/>
            <person name="Tikhonovich I."/>
        </authorList>
    </citation>
    <scope>NUCLEOTIDE SEQUENCE [LARGE SCALE GENOMIC DNA]</scope>
    <source>
        <strain evidence="2">583</strain>
    </source>
</reference>
<proteinExistence type="predicted"/>
<dbReference type="RefSeq" id="WP_183459592.1">
    <property type="nucleotide sequence ID" value="NZ_CP050296.1"/>
</dbReference>
<evidence type="ECO:0000313" key="2">
    <source>
        <dbReference type="Proteomes" id="UP000515465"/>
    </source>
</evidence>
<organism evidence="1 2">
    <name type="scientific">Mesorhizobium huakuii</name>
    <dbReference type="NCBI Taxonomy" id="28104"/>
    <lineage>
        <taxon>Bacteria</taxon>
        <taxon>Pseudomonadati</taxon>
        <taxon>Pseudomonadota</taxon>
        <taxon>Alphaproteobacteria</taxon>
        <taxon>Hyphomicrobiales</taxon>
        <taxon>Phyllobacteriaceae</taxon>
        <taxon>Mesorhizobium</taxon>
    </lineage>
</organism>
<accession>A0A7G6T1D1</accession>
<dbReference type="Gene3D" id="3.40.50.150">
    <property type="entry name" value="Vaccinia Virus protein VP39"/>
    <property type="match status" value="1"/>
</dbReference>
<evidence type="ECO:0008006" key="3">
    <source>
        <dbReference type="Google" id="ProtNLM"/>
    </source>
</evidence>
<sequence>MTQSTPDDSREAFARIYQSNEWGSAESRSGLGSAYATTHRVRTVLPMLLRALDVNSMLDAPCGDFNWMRFVDLGKTHYIGCDIVPEVIETNGMRYADREFHALDLAAEPLPNVDLIFFTRLSAASDRARYLARATQLQEVRRALAVHLKPFDLGTGHCPGNGRIRISQLTATAILIAPATPGHAGGTLRIEGDVSVGHGANRCMRNPLQSPVQMLVTAAKAT</sequence>
<name>A0A7G6T1D1_9HYPH</name>
<dbReference type="AlphaFoldDB" id="A0A7G6T1D1"/>
<dbReference type="SUPFAM" id="SSF53335">
    <property type="entry name" value="S-adenosyl-L-methionine-dependent methyltransferases"/>
    <property type="match status" value="1"/>
</dbReference>
<dbReference type="InterPro" id="IPR029063">
    <property type="entry name" value="SAM-dependent_MTases_sf"/>
</dbReference>
<protein>
    <recommendedName>
        <fullName evidence="3">Class I SAM-dependent methyltransferase</fullName>
    </recommendedName>
</protein>
<dbReference type="EMBL" id="CP050296">
    <property type="protein sequence ID" value="QND60563.1"/>
    <property type="molecule type" value="Genomic_DNA"/>
</dbReference>
<gene>
    <name evidence="1" type="ORF">HB778_31500</name>
</gene>
<evidence type="ECO:0000313" key="1">
    <source>
        <dbReference type="EMBL" id="QND60563.1"/>
    </source>
</evidence>
<dbReference type="Proteomes" id="UP000515465">
    <property type="component" value="Chromosome"/>
</dbReference>